<comment type="subcellular location">
    <subcellularLocation>
        <location evidence="1">Nucleus</location>
    </subcellularLocation>
</comment>
<dbReference type="STRING" id="2082308.A0A2K1QR99"/>
<dbReference type="PANTHER" id="PTHR13213">
    <property type="entry name" value="MYB-BINDING PROTEIN 1A FAMILY MEMBER"/>
    <property type="match status" value="1"/>
</dbReference>
<evidence type="ECO:0000256" key="4">
    <source>
        <dbReference type="SAM" id="MobiDB-lite"/>
    </source>
</evidence>
<dbReference type="GO" id="GO:0000182">
    <property type="term" value="F:rDNA binding"/>
    <property type="evidence" value="ECO:0007669"/>
    <property type="project" value="TreeGrafter"/>
</dbReference>
<dbReference type="InterPro" id="IPR007015">
    <property type="entry name" value="DNA_pol_V/MYBBP1A"/>
</dbReference>
<organism evidence="5 6">
    <name type="scientific">Sphaceloma murrayae</name>
    <dbReference type="NCBI Taxonomy" id="2082308"/>
    <lineage>
        <taxon>Eukaryota</taxon>
        <taxon>Fungi</taxon>
        <taxon>Dikarya</taxon>
        <taxon>Ascomycota</taxon>
        <taxon>Pezizomycotina</taxon>
        <taxon>Dothideomycetes</taxon>
        <taxon>Dothideomycetidae</taxon>
        <taxon>Myriangiales</taxon>
        <taxon>Elsinoaceae</taxon>
        <taxon>Sphaceloma</taxon>
    </lineage>
</organism>
<dbReference type="GO" id="GO:0006355">
    <property type="term" value="P:regulation of DNA-templated transcription"/>
    <property type="evidence" value="ECO:0007669"/>
    <property type="project" value="InterPro"/>
</dbReference>
<feature type="compositionally biased region" description="Low complexity" evidence="4">
    <location>
        <begin position="790"/>
        <end position="801"/>
    </location>
</feature>
<feature type="compositionally biased region" description="Polar residues" evidence="4">
    <location>
        <begin position="821"/>
        <end position="830"/>
    </location>
</feature>
<gene>
    <name evidence="5" type="ORF">CAC42_8104</name>
</gene>
<reference evidence="5 6" key="1">
    <citation type="submission" date="2017-06" db="EMBL/GenBank/DDBJ databases">
        <title>Draft genome sequence of a variant of Elsinoe murrayae.</title>
        <authorList>
            <person name="Cheng Q."/>
        </authorList>
    </citation>
    <scope>NUCLEOTIDE SEQUENCE [LARGE SCALE GENOMIC DNA]</scope>
    <source>
        <strain evidence="5 6">CQ-2017a</strain>
    </source>
</reference>
<feature type="compositionally biased region" description="Acidic residues" evidence="4">
    <location>
        <begin position="837"/>
        <end position="846"/>
    </location>
</feature>
<dbReference type="InterPro" id="IPR016024">
    <property type="entry name" value="ARM-type_fold"/>
</dbReference>
<feature type="compositionally biased region" description="Basic and acidic residues" evidence="4">
    <location>
        <begin position="1"/>
        <end position="12"/>
    </location>
</feature>
<comment type="similarity">
    <text evidence="2">Belongs to the MYBBP1A family.</text>
</comment>
<evidence type="ECO:0008006" key="7">
    <source>
        <dbReference type="Google" id="ProtNLM"/>
    </source>
</evidence>
<evidence type="ECO:0000313" key="5">
    <source>
        <dbReference type="EMBL" id="PNS17561.1"/>
    </source>
</evidence>
<dbReference type="FunCoup" id="A0A2K1QR99">
    <property type="interactions" value="330"/>
</dbReference>
<feature type="region of interest" description="Disordered" evidence="4">
    <location>
        <begin position="1"/>
        <end position="31"/>
    </location>
</feature>
<dbReference type="Proteomes" id="UP000243797">
    <property type="component" value="Unassembled WGS sequence"/>
</dbReference>
<feature type="region of interest" description="Disordered" evidence="4">
    <location>
        <begin position="735"/>
        <end position="808"/>
    </location>
</feature>
<feature type="region of interest" description="Disordered" evidence="4">
    <location>
        <begin position="820"/>
        <end position="846"/>
    </location>
</feature>
<protein>
    <recommendedName>
        <fullName evidence="7">DNA polymerase V</fullName>
    </recommendedName>
</protein>
<dbReference type="EMBL" id="NKHZ01000050">
    <property type="protein sequence ID" value="PNS17561.1"/>
    <property type="molecule type" value="Genomic_DNA"/>
</dbReference>
<dbReference type="AlphaFoldDB" id="A0A2K1QR99"/>
<sequence>MGTKRLREEKVGAQDSSAHTDAQRPRKKLHTYSEDDTRLAQWFNDLADDVRATRISACREIVLFLDRATHEQADRILEKLIRGLCSNRKAARLGFSLTLTALLDGTYGQAAHADWERQIRGLLSTVESLTIPPGNPSNQERKDYQLGRCLAFRAVIQSKILHNRRASEGLAIFEHLLDHLFSLYKEAPAIRQECGSTANSILVTGSASPPDSAYATALLQAYQKHGAAKTPEGLAAWLEANLILPDPADLPDGVWHKRDPLDPKERATLIHILRDNSNESGDDHVIPKKGSTGYAQKSPCVAWDPLLKAVISRSLDNGSFFTQFWKEAVDEAFFSTKASSERKAIGLQLVRLGIARLPPALVSGALSPHVVRCIINQRSSPKNTLHAAAEVPLKAICSRAKTDSDSAFALLSTLTGELGLVNLDKLTRTKTLDELLSCVSNEDMDSVLELVETTIRKPKTLEHLDAEISQRSSADLLLSIARKQRPPIAPAADEQSGDARPSGSPSVFPWLKLFSILTRYAYLSNRNDQAVSDAVRQIFQTRTMSCLTHTMDAGLDPGLQHAAHVVQTIRKLAKSGEYELGLRADSTVSEILTRSSIRIHDLEKQLRKSSPTQQSILSAFKLLYALSVLQVHNGDGDAVSILEELHEIDSMASANNSTSTSLIEILLGFLSRPSALFRKLAEQVFSAIAVQVDTEGLHALLEILDKPENLNGQQELFENADDVAEELASMVENEATAHLSDSSGDGSSDEDDEDDEDDDDEDASDVEVVEAHGLQEATDSSNAEDDSDGSDASSESSNDGDAASEPDAELTAFESKLAQALKTNKLTPNGETTTSDTSDESDMDDDQMMELDGHLTKIFQERTKQSNKKKDNRDAKGTVVNFKNRVLDLLTIYVKQGYSQGLVLEIVLPLLQLTRTTSTQDLSARAFAVLKLLFDTCSKQKTWPEADTEELFTYLAGIHKEARSSITKVHGSAVSRSSLFIVKIAVAKDRKNYSKSADMYATLQKEWYSQPKSKIPNAMFTEWTSWGINSRK</sequence>
<dbReference type="Pfam" id="PF04931">
    <property type="entry name" value="DNA_pol_phi"/>
    <property type="match status" value="2"/>
</dbReference>
<keyword evidence="6" id="KW-1185">Reference proteome</keyword>
<dbReference type="OrthoDB" id="342531at2759"/>
<name>A0A2K1QR99_9PEZI</name>
<evidence type="ECO:0000256" key="3">
    <source>
        <dbReference type="ARBA" id="ARBA00023242"/>
    </source>
</evidence>
<evidence type="ECO:0000313" key="6">
    <source>
        <dbReference type="Proteomes" id="UP000243797"/>
    </source>
</evidence>
<dbReference type="InParanoid" id="A0A2K1QR99"/>
<accession>A0A2K1QR99</accession>
<dbReference type="GO" id="GO:0005730">
    <property type="term" value="C:nucleolus"/>
    <property type="evidence" value="ECO:0007669"/>
    <property type="project" value="InterPro"/>
</dbReference>
<dbReference type="SUPFAM" id="SSF48371">
    <property type="entry name" value="ARM repeat"/>
    <property type="match status" value="1"/>
</dbReference>
<dbReference type="PANTHER" id="PTHR13213:SF2">
    <property type="entry name" value="MYB-BINDING PROTEIN 1A"/>
    <property type="match status" value="1"/>
</dbReference>
<feature type="compositionally biased region" description="Acidic residues" evidence="4">
    <location>
        <begin position="747"/>
        <end position="768"/>
    </location>
</feature>
<comment type="caution">
    <text evidence="5">The sequence shown here is derived from an EMBL/GenBank/DDBJ whole genome shotgun (WGS) entry which is preliminary data.</text>
</comment>
<proteinExistence type="inferred from homology"/>
<keyword evidence="3" id="KW-0539">Nucleus</keyword>
<evidence type="ECO:0000256" key="1">
    <source>
        <dbReference type="ARBA" id="ARBA00004123"/>
    </source>
</evidence>
<evidence type="ECO:0000256" key="2">
    <source>
        <dbReference type="ARBA" id="ARBA00006809"/>
    </source>
</evidence>